<dbReference type="PANTHER" id="PTHR30244:SF34">
    <property type="entry name" value="DTDP-4-AMINO-4,6-DIDEOXYGALACTOSE TRANSAMINASE"/>
    <property type="match status" value="1"/>
</dbReference>
<dbReference type="InterPro" id="IPR015424">
    <property type="entry name" value="PyrdxlP-dep_Trfase"/>
</dbReference>
<organism evidence="4 5">
    <name type="scientific">Candidatus Magasanikbacteria bacterium CG10_big_fil_rev_8_21_14_0_10_43_6</name>
    <dbReference type="NCBI Taxonomy" id="1974650"/>
    <lineage>
        <taxon>Bacteria</taxon>
        <taxon>Candidatus Magasanikiibacteriota</taxon>
    </lineage>
</organism>
<sequence length="419" mass="47142">MKFFSKPLFTGFAPNIEPADVRKACRYLLLPWNWHLLRSGTGAEHVEKKLCKYFWVPYAKTFDSGRSALFHALKTLDVGEGDEVLVQAYTCVVVINAIHWAGATPVYVDVLDNFTMDPADALKKINPKTKSIMLQHTFGVPADINKLLALAKTHGLSTIEDCAHALGGMYNKKFLGTYADIGMFSFGTDKSISCGRGGALITNNTALAKKISTRHARLPRMDTAQLFHHLWHFPIFYIAKPVYNIFVGKLLLACAKKFHITHRIISNEEKQGRQQICYPATLAHPLADILTYQFDILDKKNAHRIHIANIYRKYVHPKVVQPLKDYTLVVPLRYPLLLQEPTQLHRYAKQQGIILGDWYQTVVAPADSTGAHTQYISGSCPRAETLAQQSINLPTHSGITEKDAYRIVEVVNTYITHVS</sequence>
<dbReference type="AlphaFoldDB" id="A0A2M6W2D1"/>
<evidence type="ECO:0008006" key="6">
    <source>
        <dbReference type="Google" id="ProtNLM"/>
    </source>
</evidence>
<evidence type="ECO:0000256" key="1">
    <source>
        <dbReference type="PIRSR" id="PIRSR000390-1"/>
    </source>
</evidence>
<feature type="modified residue" description="N6-(pyridoxal phosphate)lysine" evidence="2">
    <location>
        <position position="190"/>
    </location>
</feature>
<dbReference type="Gene3D" id="3.40.640.10">
    <property type="entry name" value="Type I PLP-dependent aspartate aminotransferase-like (Major domain)"/>
    <property type="match status" value="1"/>
</dbReference>
<dbReference type="Pfam" id="PF01041">
    <property type="entry name" value="DegT_DnrJ_EryC1"/>
    <property type="match status" value="2"/>
</dbReference>
<dbReference type="Gene3D" id="3.90.1150.10">
    <property type="entry name" value="Aspartate Aminotransferase, domain 1"/>
    <property type="match status" value="1"/>
</dbReference>
<dbReference type="PANTHER" id="PTHR30244">
    <property type="entry name" value="TRANSAMINASE"/>
    <property type="match status" value="1"/>
</dbReference>
<accession>A0A2M6W2D1</accession>
<dbReference type="SUPFAM" id="SSF53383">
    <property type="entry name" value="PLP-dependent transferases"/>
    <property type="match status" value="1"/>
</dbReference>
<evidence type="ECO:0000256" key="2">
    <source>
        <dbReference type="PIRSR" id="PIRSR000390-2"/>
    </source>
</evidence>
<dbReference type="PIRSF" id="PIRSF000390">
    <property type="entry name" value="PLP_StrS"/>
    <property type="match status" value="1"/>
</dbReference>
<name>A0A2M6W2D1_9BACT</name>
<dbReference type="EMBL" id="PFBZ01000015">
    <property type="protein sequence ID" value="PIT86953.1"/>
    <property type="molecule type" value="Genomic_DNA"/>
</dbReference>
<feature type="active site" description="Proton acceptor" evidence="1">
    <location>
        <position position="190"/>
    </location>
</feature>
<reference evidence="5" key="1">
    <citation type="submission" date="2017-09" db="EMBL/GenBank/DDBJ databases">
        <title>Depth-based differentiation of microbial function through sediment-hosted aquifers and enrichment of novel symbionts in the deep terrestrial subsurface.</title>
        <authorList>
            <person name="Probst A.J."/>
            <person name="Ladd B."/>
            <person name="Jarett J.K."/>
            <person name="Geller-Mcgrath D.E."/>
            <person name="Sieber C.M.K."/>
            <person name="Emerson J.B."/>
            <person name="Anantharaman K."/>
            <person name="Thomas B.C."/>
            <person name="Malmstrom R."/>
            <person name="Stieglmeier M."/>
            <person name="Klingl A."/>
            <person name="Woyke T."/>
            <person name="Ryan C.M."/>
            <person name="Banfield J.F."/>
        </authorList>
    </citation>
    <scope>NUCLEOTIDE SEQUENCE [LARGE SCALE GENOMIC DNA]</scope>
</reference>
<evidence type="ECO:0000256" key="3">
    <source>
        <dbReference type="RuleBase" id="RU004508"/>
    </source>
</evidence>
<comment type="caution">
    <text evidence="4">The sequence shown here is derived from an EMBL/GenBank/DDBJ whole genome shotgun (WGS) entry which is preliminary data.</text>
</comment>
<dbReference type="GO" id="GO:0030170">
    <property type="term" value="F:pyridoxal phosphate binding"/>
    <property type="evidence" value="ECO:0007669"/>
    <property type="project" value="TreeGrafter"/>
</dbReference>
<proteinExistence type="inferred from homology"/>
<keyword evidence="2 3" id="KW-0663">Pyridoxal phosphate</keyword>
<dbReference type="GO" id="GO:0008483">
    <property type="term" value="F:transaminase activity"/>
    <property type="evidence" value="ECO:0007669"/>
    <property type="project" value="TreeGrafter"/>
</dbReference>
<protein>
    <recommendedName>
        <fullName evidence="6">Aminotransferase</fullName>
    </recommendedName>
</protein>
<dbReference type="InterPro" id="IPR000653">
    <property type="entry name" value="DegT/StrS_aminotransferase"/>
</dbReference>
<comment type="similarity">
    <text evidence="3">Belongs to the DegT/DnrJ/EryC1 family.</text>
</comment>
<dbReference type="InterPro" id="IPR015421">
    <property type="entry name" value="PyrdxlP-dep_Trfase_major"/>
</dbReference>
<evidence type="ECO:0000313" key="5">
    <source>
        <dbReference type="Proteomes" id="UP000229362"/>
    </source>
</evidence>
<dbReference type="GO" id="GO:0000271">
    <property type="term" value="P:polysaccharide biosynthetic process"/>
    <property type="evidence" value="ECO:0007669"/>
    <property type="project" value="TreeGrafter"/>
</dbReference>
<evidence type="ECO:0000313" key="4">
    <source>
        <dbReference type="EMBL" id="PIT86953.1"/>
    </source>
</evidence>
<gene>
    <name evidence="4" type="ORF">COU33_00310</name>
</gene>
<dbReference type="InterPro" id="IPR015422">
    <property type="entry name" value="PyrdxlP-dep_Trfase_small"/>
</dbReference>
<dbReference type="Proteomes" id="UP000229362">
    <property type="component" value="Unassembled WGS sequence"/>
</dbReference>